<name>A0ABV8LJ98_9ACTN</name>
<reference evidence="2" key="1">
    <citation type="journal article" date="2019" name="Int. J. Syst. Evol. Microbiol.">
        <title>The Global Catalogue of Microorganisms (GCM) 10K type strain sequencing project: providing services to taxonomists for standard genome sequencing and annotation.</title>
        <authorList>
            <consortium name="The Broad Institute Genomics Platform"/>
            <consortium name="The Broad Institute Genome Sequencing Center for Infectious Disease"/>
            <person name="Wu L."/>
            <person name="Ma J."/>
        </authorList>
    </citation>
    <scope>NUCLEOTIDE SEQUENCE [LARGE SCALE GENOMIC DNA]</scope>
    <source>
        <strain evidence="2">CGMCC 4.7289</strain>
    </source>
</reference>
<accession>A0ABV8LJ98</accession>
<sequence>MTDVEFWRCVQEGVLPDRGRPEVPAEALPAELVYLLINRVGLDEAVIAKMTKDEAVARLNEYWTEEA</sequence>
<gene>
    <name evidence="1" type="ORF">ACFOZ4_10470</name>
</gene>
<evidence type="ECO:0000313" key="1">
    <source>
        <dbReference type="EMBL" id="MFC4131027.1"/>
    </source>
</evidence>
<dbReference type="RefSeq" id="WP_253756717.1">
    <property type="nucleotide sequence ID" value="NZ_JAMZDZ010000001.1"/>
</dbReference>
<proteinExistence type="predicted"/>
<dbReference type="Proteomes" id="UP001595816">
    <property type="component" value="Unassembled WGS sequence"/>
</dbReference>
<keyword evidence="2" id="KW-1185">Reference proteome</keyword>
<evidence type="ECO:0000313" key="2">
    <source>
        <dbReference type="Proteomes" id="UP001595816"/>
    </source>
</evidence>
<protein>
    <submittedName>
        <fullName evidence="1">Uncharacterized protein</fullName>
    </submittedName>
</protein>
<comment type="caution">
    <text evidence="1">The sequence shown here is derived from an EMBL/GenBank/DDBJ whole genome shotgun (WGS) entry which is preliminary data.</text>
</comment>
<dbReference type="EMBL" id="JBHSAY010000005">
    <property type="protein sequence ID" value="MFC4131027.1"/>
    <property type="molecule type" value="Genomic_DNA"/>
</dbReference>
<organism evidence="1 2">
    <name type="scientific">Hamadaea flava</name>
    <dbReference type="NCBI Taxonomy" id="1742688"/>
    <lineage>
        <taxon>Bacteria</taxon>
        <taxon>Bacillati</taxon>
        <taxon>Actinomycetota</taxon>
        <taxon>Actinomycetes</taxon>
        <taxon>Micromonosporales</taxon>
        <taxon>Micromonosporaceae</taxon>
        <taxon>Hamadaea</taxon>
    </lineage>
</organism>